<gene>
    <name evidence="1" type="ORF">UC8_19720</name>
</gene>
<name>A0A5B9QPY1_9BACT</name>
<dbReference type="KEGG" id="rul:UC8_19720"/>
<evidence type="ECO:0008006" key="3">
    <source>
        <dbReference type="Google" id="ProtNLM"/>
    </source>
</evidence>
<accession>A0A5B9QPY1</accession>
<dbReference type="SUPFAM" id="SSF49879">
    <property type="entry name" value="SMAD/FHA domain"/>
    <property type="match status" value="1"/>
</dbReference>
<dbReference type="RefSeq" id="WP_068136441.1">
    <property type="nucleotide sequence ID" value="NZ_CP042914.1"/>
</dbReference>
<reference evidence="1 2" key="1">
    <citation type="submission" date="2019-08" db="EMBL/GenBank/DDBJ databases">
        <title>Deep-cultivation of Planctomycetes and their phenomic and genomic characterization uncovers novel biology.</title>
        <authorList>
            <person name="Wiegand S."/>
            <person name="Jogler M."/>
            <person name="Boedeker C."/>
            <person name="Pinto D."/>
            <person name="Vollmers J."/>
            <person name="Rivas-Marin E."/>
            <person name="Kohn T."/>
            <person name="Peeters S.H."/>
            <person name="Heuer A."/>
            <person name="Rast P."/>
            <person name="Oberbeckmann S."/>
            <person name="Bunk B."/>
            <person name="Jeske O."/>
            <person name="Meyerdierks A."/>
            <person name="Storesund J.E."/>
            <person name="Kallscheuer N."/>
            <person name="Luecker S."/>
            <person name="Lage O.M."/>
            <person name="Pohl T."/>
            <person name="Merkel B.J."/>
            <person name="Hornburger P."/>
            <person name="Mueller R.-W."/>
            <person name="Bruemmer F."/>
            <person name="Labrenz M."/>
            <person name="Spormann A.M."/>
            <person name="Op den Camp H."/>
            <person name="Overmann J."/>
            <person name="Amann R."/>
            <person name="Jetten M.S.M."/>
            <person name="Mascher T."/>
            <person name="Medema M.H."/>
            <person name="Devos D.P."/>
            <person name="Kaster A.-K."/>
            <person name="Ovreas L."/>
            <person name="Rohde M."/>
            <person name="Galperin M.Y."/>
            <person name="Jogler C."/>
        </authorList>
    </citation>
    <scope>NUCLEOTIDE SEQUENCE [LARGE SCALE GENOMIC DNA]</scope>
    <source>
        <strain evidence="1 2">UC8</strain>
    </source>
</reference>
<protein>
    <recommendedName>
        <fullName evidence="3">FHA domain-containing protein</fullName>
    </recommendedName>
</protein>
<keyword evidence="2" id="KW-1185">Reference proteome</keyword>
<organism evidence="1 2">
    <name type="scientific">Roseimaritima ulvae</name>
    <dbReference type="NCBI Taxonomy" id="980254"/>
    <lineage>
        <taxon>Bacteria</taxon>
        <taxon>Pseudomonadati</taxon>
        <taxon>Planctomycetota</taxon>
        <taxon>Planctomycetia</taxon>
        <taxon>Pirellulales</taxon>
        <taxon>Pirellulaceae</taxon>
        <taxon>Roseimaritima</taxon>
    </lineage>
</organism>
<sequence>MMTLSTPNDQVRHSGSPDSWVLWVDGSGGFLIVDQSQVTIGGPASEREATIGVQADLHRREAALSRHRGEYRIEPLDGRVSIAEQMITETVSLRAGEPFTLGSHVRFWFHQPHPLSASAKLSVEPRTRLRPHVDAVLWLDDTLVLGPSDDCHVQVPHAEGPLVLMRRGARWQVKPTVGKVAWRALTPGRRLDGLGISMTLEPR</sequence>
<evidence type="ECO:0000313" key="1">
    <source>
        <dbReference type="EMBL" id="QEG39969.1"/>
    </source>
</evidence>
<dbReference type="OrthoDB" id="260494at2"/>
<dbReference type="InterPro" id="IPR008984">
    <property type="entry name" value="SMAD_FHA_dom_sf"/>
</dbReference>
<dbReference type="Proteomes" id="UP000325286">
    <property type="component" value="Chromosome"/>
</dbReference>
<dbReference type="EMBL" id="CP042914">
    <property type="protein sequence ID" value="QEG39969.1"/>
    <property type="molecule type" value="Genomic_DNA"/>
</dbReference>
<dbReference type="AlphaFoldDB" id="A0A5B9QPY1"/>
<evidence type="ECO:0000313" key="2">
    <source>
        <dbReference type="Proteomes" id="UP000325286"/>
    </source>
</evidence>
<proteinExistence type="predicted"/>